<dbReference type="InterPro" id="IPR005025">
    <property type="entry name" value="FMN_Rdtase-like_dom"/>
</dbReference>
<dbReference type="InterPro" id="IPR008254">
    <property type="entry name" value="Flavodoxin/NO_synth"/>
</dbReference>
<proteinExistence type="predicted"/>
<dbReference type="Proteomes" id="UP001168528">
    <property type="component" value="Unassembled WGS sequence"/>
</dbReference>
<sequence>MTLAIVYHSNYGHTRLVAEAIFRGTQQLTKDTLLLSTCEAIAQIEQLHQADGIIFGSPTYFGSVSAEFKKFMEFTGSFWYRQLWKDKIAAGFTNSSTTNGDKLHTLIQLSLFAAQHSMIWVSTGILPVFTEGIQQTEPNGMASYLGFMAQSDNSLKTLTPPADLTTAFLFGKRVAQCTQQFVQTKSLSIQSK</sequence>
<dbReference type="InterPro" id="IPR001226">
    <property type="entry name" value="Flavodoxin_CS"/>
</dbReference>
<dbReference type="PROSITE" id="PS50902">
    <property type="entry name" value="FLAVODOXIN_LIKE"/>
    <property type="match status" value="1"/>
</dbReference>
<keyword evidence="4" id="KW-1185">Reference proteome</keyword>
<gene>
    <name evidence="3" type="ORF">Q0590_32200</name>
</gene>
<dbReference type="EMBL" id="JAUKPO010000039">
    <property type="protein sequence ID" value="MDO1450981.1"/>
    <property type="molecule type" value="Genomic_DNA"/>
</dbReference>
<dbReference type="RefSeq" id="WP_302041780.1">
    <property type="nucleotide sequence ID" value="NZ_JAUKPO010000039.1"/>
</dbReference>
<evidence type="ECO:0000313" key="4">
    <source>
        <dbReference type="Proteomes" id="UP001168528"/>
    </source>
</evidence>
<comment type="caution">
    <text evidence="3">The sequence shown here is derived from an EMBL/GenBank/DDBJ whole genome shotgun (WGS) entry which is preliminary data.</text>
</comment>
<dbReference type="PANTHER" id="PTHR30546:SF23">
    <property type="entry name" value="FLAVOPROTEIN-LIKE PROTEIN YCP4-RELATED"/>
    <property type="match status" value="1"/>
</dbReference>
<reference evidence="3" key="1">
    <citation type="submission" date="2023-07" db="EMBL/GenBank/DDBJ databases">
        <title>The genome sequence of Rhodocytophaga aerolata KACC 12507.</title>
        <authorList>
            <person name="Zhang X."/>
        </authorList>
    </citation>
    <scope>NUCLEOTIDE SEQUENCE</scope>
    <source>
        <strain evidence="3">KACC 12507</strain>
    </source>
</reference>
<evidence type="ECO:0000313" key="3">
    <source>
        <dbReference type="EMBL" id="MDO1450981.1"/>
    </source>
</evidence>
<feature type="domain" description="Flavodoxin-like" evidence="2">
    <location>
        <begin position="3"/>
        <end position="175"/>
    </location>
</feature>
<name>A0ABT8RFU0_9BACT</name>
<accession>A0ABT8RFU0</accession>
<dbReference type="InterPro" id="IPR029039">
    <property type="entry name" value="Flavoprotein-like_sf"/>
</dbReference>
<evidence type="ECO:0000256" key="1">
    <source>
        <dbReference type="ARBA" id="ARBA00001917"/>
    </source>
</evidence>
<comment type="cofactor">
    <cofactor evidence="1">
        <name>FMN</name>
        <dbReference type="ChEBI" id="CHEBI:58210"/>
    </cofactor>
</comment>
<evidence type="ECO:0000259" key="2">
    <source>
        <dbReference type="PROSITE" id="PS50902"/>
    </source>
</evidence>
<dbReference type="Gene3D" id="3.40.50.360">
    <property type="match status" value="1"/>
</dbReference>
<dbReference type="PANTHER" id="PTHR30546">
    <property type="entry name" value="FLAVODOXIN-RELATED PROTEIN WRBA-RELATED"/>
    <property type="match status" value="1"/>
</dbReference>
<organism evidence="3 4">
    <name type="scientific">Rhodocytophaga aerolata</name>
    <dbReference type="NCBI Taxonomy" id="455078"/>
    <lineage>
        <taxon>Bacteria</taxon>
        <taxon>Pseudomonadati</taxon>
        <taxon>Bacteroidota</taxon>
        <taxon>Cytophagia</taxon>
        <taxon>Cytophagales</taxon>
        <taxon>Rhodocytophagaceae</taxon>
        <taxon>Rhodocytophaga</taxon>
    </lineage>
</organism>
<dbReference type="SUPFAM" id="SSF52218">
    <property type="entry name" value="Flavoproteins"/>
    <property type="match status" value="1"/>
</dbReference>
<protein>
    <submittedName>
        <fullName evidence="3">Flavodoxin family protein</fullName>
    </submittedName>
</protein>
<dbReference type="PROSITE" id="PS00201">
    <property type="entry name" value="FLAVODOXIN"/>
    <property type="match status" value="1"/>
</dbReference>
<dbReference type="Pfam" id="PF03358">
    <property type="entry name" value="FMN_red"/>
    <property type="match status" value="1"/>
</dbReference>